<evidence type="ECO:0000259" key="4">
    <source>
        <dbReference type="PROSITE" id="PS50093"/>
    </source>
</evidence>
<dbReference type="PANTHER" id="PTHR35038:SF6">
    <property type="entry name" value="SURFACE LOCALIZED DECAHEME CYTOCHROME C LIPOPROTEIN"/>
    <property type="match status" value="1"/>
</dbReference>
<comment type="caution">
    <text evidence="6">The sequence shown here is derived from an EMBL/GenBank/DDBJ whole genome shotgun (WGS) entry which is preliminary data.</text>
</comment>
<dbReference type="AlphaFoldDB" id="A0A9W6G184"/>
<reference evidence="6" key="1">
    <citation type="submission" date="2022-12" db="EMBL/GenBank/DDBJ databases">
        <title>Reference genome sequencing for broad-spectrum identification of bacterial and archaeal isolates by mass spectrometry.</title>
        <authorList>
            <person name="Sekiguchi Y."/>
            <person name="Tourlousse D.M."/>
        </authorList>
    </citation>
    <scope>NUCLEOTIDE SEQUENCE</scope>
    <source>
        <strain evidence="6">H2</strain>
    </source>
</reference>
<evidence type="ECO:0000313" key="6">
    <source>
        <dbReference type="EMBL" id="GLI38621.1"/>
    </source>
</evidence>
<dbReference type="CDD" id="cd08168">
    <property type="entry name" value="Cytochrom_C3"/>
    <property type="match status" value="4"/>
</dbReference>
<protein>
    <submittedName>
        <fullName evidence="6">Cytochrome c</fullName>
    </submittedName>
</protein>
<accession>A0A9W6G184</accession>
<dbReference type="EMBL" id="BSDS01000001">
    <property type="protein sequence ID" value="GLI38621.1"/>
    <property type="molecule type" value="Genomic_DNA"/>
</dbReference>
<dbReference type="GO" id="GO:0051082">
    <property type="term" value="F:unfolded protein binding"/>
    <property type="evidence" value="ECO:0007669"/>
    <property type="project" value="InterPro"/>
</dbReference>
<dbReference type="GO" id="GO:0031072">
    <property type="term" value="F:heat shock protein binding"/>
    <property type="evidence" value="ECO:0007669"/>
    <property type="project" value="InterPro"/>
</dbReference>
<dbReference type="InterPro" id="IPR022409">
    <property type="entry name" value="PKD/Chitinase_dom"/>
</dbReference>
<dbReference type="Gene3D" id="3.90.10.10">
    <property type="entry name" value="Cytochrome C3"/>
    <property type="match status" value="4"/>
</dbReference>
<evidence type="ECO:0000256" key="2">
    <source>
        <dbReference type="PROSITE-ProRule" id="PRU00546"/>
    </source>
</evidence>
<keyword evidence="2" id="KW-0863">Zinc-finger</keyword>
<feature type="signal peptide" evidence="3">
    <location>
        <begin position="1"/>
        <end position="36"/>
    </location>
</feature>
<organism evidence="6 7">
    <name type="scientific">Geobacter hydrogenophilus</name>
    <dbReference type="NCBI Taxonomy" id="40983"/>
    <lineage>
        <taxon>Bacteria</taxon>
        <taxon>Pseudomonadati</taxon>
        <taxon>Thermodesulfobacteriota</taxon>
        <taxon>Desulfuromonadia</taxon>
        <taxon>Geobacterales</taxon>
        <taxon>Geobacteraceae</taxon>
        <taxon>Geobacter</taxon>
    </lineage>
</organism>
<dbReference type="InterPro" id="IPR036280">
    <property type="entry name" value="Multihaem_cyt_sf"/>
</dbReference>
<gene>
    <name evidence="6" type="ORF">GHYDROH2_21220</name>
</gene>
<dbReference type="PANTHER" id="PTHR35038">
    <property type="entry name" value="DISSIMILATORY SULFITE REDUCTASE SIRA"/>
    <property type="match status" value="1"/>
</dbReference>
<feature type="domain" description="CR-type" evidence="5">
    <location>
        <begin position="236"/>
        <end position="328"/>
    </location>
</feature>
<dbReference type="GO" id="GO:0008270">
    <property type="term" value="F:zinc ion binding"/>
    <property type="evidence" value="ECO:0007669"/>
    <property type="project" value="UniProtKB-KW"/>
</dbReference>
<dbReference type="SUPFAM" id="SSF48695">
    <property type="entry name" value="Multiheme cytochromes"/>
    <property type="match status" value="3"/>
</dbReference>
<dbReference type="Pfam" id="PF18911">
    <property type="entry name" value="PKD_4"/>
    <property type="match status" value="1"/>
</dbReference>
<dbReference type="InterPro" id="IPR013783">
    <property type="entry name" value="Ig-like_fold"/>
</dbReference>
<dbReference type="PROSITE" id="PS51188">
    <property type="entry name" value="ZF_CR"/>
    <property type="match status" value="1"/>
</dbReference>
<keyword evidence="2" id="KW-0479">Metal-binding</keyword>
<dbReference type="PROSITE" id="PS50093">
    <property type="entry name" value="PKD"/>
    <property type="match status" value="1"/>
</dbReference>
<evidence type="ECO:0000259" key="5">
    <source>
        <dbReference type="PROSITE" id="PS51188"/>
    </source>
</evidence>
<keyword evidence="1 3" id="KW-0732">Signal</keyword>
<keyword evidence="2" id="KW-0862">Zinc</keyword>
<keyword evidence="7" id="KW-1185">Reference proteome</keyword>
<name>A0A9W6G184_9BACT</name>
<dbReference type="InterPro" id="IPR035986">
    <property type="entry name" value="PKD_dom_sf"/>
</dbReference>
<dbReference type="Proteomes" id="UP001144352">
    <property type="component" value="Unassembled WGS sequence"/>
</dbReference>
<dbReference type="Gene3D" id="1.10.1130.10">
    <property type="entry name" value="Flavocytochrome C3, Chain A"/>
    <property type="match status" value="1"/>
</dbReference>
<evidence type="ECO:0000256" key="3">
    <source>
        <dbReference type="SAM" id="SignalP"/>
    </source>
</evidence>
<proteinExistence type="predicted"/>
<dbReference type="GO" id="GO:0016491">
    <property type="term" value="F:oxidoreductase activity"/>
    <property type="evidence" value="ECO:0007669"/>
    <property type="project" value="TreeGrafter"/>
</dbReference>
<dbReference type="CDD" id="cd00146">
    <property type="entry name" value="PKD"/>
    <property type="match status" value="1"/>
</dbReference>
<dbReference type="InterPro" id="IPR001305">
    <property type="entry name" value="HSP_DnaJ_Cys-rich_dom"/>
</dbReference>
<dbReference type="InterPro" id="IPR000601">
    <property type="entry name" value="PKD_dom"/>
</dbReference>
<feature type="zinc finger region" description="CR-type" evidence="2">
    <location>
        <begin position="236"/>
        <end position="328"/>
    </location>
</feature>
<dbReference type="SUPFAM" id="SSF49299">
    <property type="entry name" value="PKD domain"/>
    <property type="match status" value="1"/>
</dbReference>
<evidence type="ECO:0000313" key="7">
    <source>
        <dbReference type="Proteomes" id="UP001144352"/>
    </source>
</evidence>
<dbReference type="SMART" id="SM00089">
    <property type="entry name" value="PKD"/>
    <property type="match status" value="1"/>
</dbReference>
<sequence length="808" mass="84574">MNMYIKLKKLLPTLMVAGAMAVAMLLGTGASNNAMALTTADCRGCHTPPLPDTIATMHHSRANTNGYSCDYCHKTVSNGAGGFVLLDVYNCGSCHSLVDHAAAHDKVSTAPDCAQCHTLTVVNEHLSRTSTCATCHSSTKPEVQNTIATGMGPNGQPVNCLNCHISINHIAQHDKAVPSAECVSCHAQGVVYEHLNRTSTCATCHQSTNPAVVKAIADGRAGTTVNCVSCHGAVNHIAQHDKVTANVDCAQCHNLGVVNEHLSRTSTCATCHSSTVPAVQQTIATGKAGTVVTCSNCHVSVNHIAQHNMVVTPADCAGCHTQGVVYEHTNRTSTCATCHQSTNATVQKTITDGRNNIQVSCANCHGTVNHIAQHDKAQTAAECAQCHTKTVLDEHLTRTSTCATCHSSSRIEVQNAITAGRAGTVVNCVTCHGQYNHPTAHTGKVSAPYADCNTCHITSLTDLHAQRGFQCAACHASTNTAITAAVQKGLAGQPVVCADCHNSIGGFGNHAGQHDKISLIDQTGFIAAHEEKMVYCTACHTSTNATVVKVINDGMAGIQQSCNACHTVTGNNLPPTANAGADKVVTVNQAVTFTGTGTDPDGTIASYAWNFGDGTTGSGASATKTYTTAGTYTATLTVTDNAGATASDTVLVTVQAAPTSSSVFADQVLSMQRLSSVTSSDSNSSDVTANFRDGNTTDRYLLQSGSFGSNYVIAMKLNRDALTATKVVLRVYVSSISSSRTLRIYPYQSNGTSVNTGYYASLSTSSTGWKDIDVTSIAQRMNGYGWMKFRVTTTSSSLYVAEGAFQVQ</sequence>
<dbReference type="InterPro" id="IPR051829">
    <property type="entry name" value="Multiheme_Cytochr_ET"/>
</dbReference>
<feature type="domain" description="PKD" evidence="4">
    <location>
        <begin position="574"/>
        <end position="659"/>
    </location>
</feature>
<feature type="chain" id="PRO_5040886433" evidence="3">
    <location>
        <begin position="37"/>
        <end position="808"/>
    </location>
</feature>
<evidence type="ECO:0000256" key="1">
    <source>
        <dbReference type="ARBA" id="ARBA00022729"/>
    </source>
</evidence>
<dbReference type="Gene3D" id="2.60.40.10">
    <property type="entry name" value="Immunoglobulins"/>
    <property type="match status" value="1"/>
</dbReference>